<dbReference type="Proteomes" id="UP000694660">
    <property type="component" value="Unassembled WGS sequence"/>
</dbReference>
<proteinExistence type="predicted"/>
<feature type="compositionally biased region" description="Pro residues" evidence="1">
    <location>
        <begin position="101"/>
        <end position="112"/>
    </location>
</feature>
<dbReference type="EMBL" id="JAEKFT010000002">
    <property type="protein sequence ID" value="MBT0959891.1"/>
    <property type="molecule type" value="Genomic_DNA"/>
</dbReference>
<feature type="compositionally biased region" description="Low complexity" evidence="1">
    <location>
        <begin position="160"/>
        <end position="172"/>
    </location>
</feature>
<evidence type="ECO:0000313" key="3">
    <source>
        <dbReference type="Proteomes" id="UP000694660"/>
    </source>
</evidence>
<comment type="caution">
    <text evidence="2">The sequence shown here is derived from an EMBL/GenBank/DDBJ whole genome shotgun (WGS) entry which is preliminary data.</text>
</comment>
<feature type="compositionally biased region" description="Low complexity" evidence="1">
    <location>
        <begin position="201"/>
        <end position="211"/>
    </location>
</feature>
<gene>
    <name evidence="2" type="ORF">I8J34_01785</name>
</gene>
<accession>A0A944HB15</accession>
<name>A0A944HB15_DENI1</name>
<keyword evidence="3" id="KW-1185">Reference proteome</keyword>
<dbReference type="AlphaFoldDB" id="A0A944HB15"/>
<protein>
    <submittedName>
        <fullName evidence="2">Uncharacterized protein</fullName>
    </submittedName>
</protein>
<feature type="region of interest" description="Disordered" evidence="1">
    <location>
        <begin position="191"/>
        <end position="215"/>
    </location>
</feature>
<feature type="region of interest" description="Disordered" evidence="1">
    <location>
        <begin position="234"/>
        <end position="265"/>
    </location>
</feature>
<feature type="region of interest" description="Disordered" evidence="1">
    <location>
        <begin position="1"/>
        <end position="172"/>
    </location>
</feature>
<dbReference type="RefSeq" id="WP_214359657.1">
    <property type="nucleotide sequence ID" value="NZ_JAEKFT010000002.1"/>
</dbReference>
<sequence>MTGLFRRLARQATGQPQPTLHSMARLPYQMPPAWREADESVDTAPGAPVAQGPSRADPQTAAAPALHRGTPPPAADGVPSPGMRQAPRDATLAPTEVSPTPVAPAPIAPSPRPEIVAADTDTGRARPGEAPAPPPGHVSSGRRPTDPTPESARPPVAGDVPVAPRRATPPVRAMAEPLPAPLLPADAPSSAVVVAERRPTRATAAPQNPARVESSAAEPAYIHIHIGRIEVTAVPEAPAPKRPRKAGPAPLSLDDYLAKRQRRSS</sequence>
<evidence type="ECO:0000313" key="2">
    <source>
        <dbReference type="EMBL" id="MBT0959891.1"/>
    </source>
</evidence>
<reference evidence="3" key="1">
    <citation type="journal article" date="2022" name="ISME J.">
        <title>Genetic and phylogenetic analysis of dissimilatory iodate-reducing bacteria identifies potential niches across the world's oceans.</title>
        <authorList>
            <person name="Reyes-Umana V."/>
            <person name="Henning Z."/>
            <person name="Lee K."/>
            <person name="Barnum T.P."/>
            <person name="Coates J.D."/>
        </authorList>
    </citation>
    <scope>NUCLEOTIDE SEQUENCE [LARGE SCALE GENOMIC DNA]</scope>
    <source>
        <strain evidence="3">IR12</strain>
    </source>
</reference>
<evidence type="ECO:0000256" key="1">
    <source>
        <dbReference type="SAM" id="MobiDB-lite"/>
    </source>
</evidence>
<organism evidence="2 3">
    <name type="scientific">Denitromonas iodatirespirans</name>
    <dbReference type="NCBI Taxonomy" id="2795389"/>
    <lineage>
        <taxon>Bacteria</taxon>
        <taxon>Pseudomonadati</taxon>
        <taxon>Pseudomonadota</taxon>
        <taxon>Betaproteobacteria</taxon>
        <taxon>Rhodocyclales</taxon>
        <taxon>Zoogloeaceae</taxon>
        <taxon>Denitromonas</taxon>
    </lineage>
</organism>